<proteinExistence type="predicted"/>
<dbReference type="EMBL" id="JAIWYP010000022">
    <property type="protein sequence ID" value="KAH3692483.1"/>
    <property type="molecule type" value="Genomic_DNA"/>
</dbReference>
<evidence type="ECO:0000313" key="2">
    <source>
        <dbReference type="Proteomes" id="UP000828390"/>
    </source>
</evidence>
<evidence type="ECO:0000313" key="1">
    <source>
        <dbReference type="EMBL" id="KAH3692483.1"/>
    </source>
</evidence>
<sequence>MRLPIKLARPLSLNDSTRHAVELEALNRAERAKSDGYVATVSTDDDTSTKQIDQLQKMVDMLEKRFDLFMSAAETPQTRYGPGSKNMEQRCYTCGSTFHLRWQCPDNRRGPRDKERMTAY</sequence>
<protein>
    <recommendedName>
        <fullName evidence="3">CCHC-type domain-containing protein</fullName>
    </recommendedName>
</protein>
<name>A0A9D3Y3Q5_DREPO</name>
<dbReference type="AlphaFoldDB" id="A0A9D3Y3Q5"/>
<organism evidence="1 2">
    <name type="scientific">Dreissena polymorpha</name>
    <name type="common">Zebra mussel</name>
    <name type="synonym">Mytilus polymorpha</name>
    <dbReference type="NCBI Taxonomy" id="45954"/>
    <lineage>
        <taxon>Eukaryota</taxon>
        <taxon>Metazoa</taxon>
        <taxon>Spiralia</taxon>
        <taxon>Lophotrochozoa</taxon>
        <taxon>Mollusca</taxon>
        <taxon>Bivalvia</taxon>
        <taxon>Autobranchia</taxon>
        <taxon>Heteroconchia</taxon>
        <taxon>Euheterodonta</taxon>
        <taxon>Imparidentia</taxon>
        <taxon>Neoheterodontei</taxon>
        <taxon>Myida</taxon>
        <taxon>Dreissenoidea</taxon>
        <taxon>Dreissenidae</taxon>
        <taxon>Dreissena</taxon>
    </lineage>
</organism>
<evidence type="ECO:0008006" key="3">
    <source>
        <dbReference type="Google" id="ProtNLM"/>
    </source>
</evidence>
<reference evidence="1" key="2">
    <citation type="submission" date="2020-11" db="EMBL/GenBank/DDBJ databases">
        <authorList>
            <person name="McCartney M.A."/>
            <person name="Auch B."/>
            <person name="Kono T."/>
            <person name="Mallez S."/>
            <person name="Becker A."/>
            <person name="Gohl D.M."/>
            <person name="Silverstein K.A.T."/>
            <person name="Koren S."/>
            <person name="Bechman K.B."/>
            <person name="Herman A."/>
            <person name="Abrahante J.E."/>
            <person name="Garbe J."/>
        </authorList>
    </citation>
    <scope>NUCLEOTIDE SEQUENCE</scope>
    <source>
        <strain evidence="1">Duluth1</strain>
        <tissue evidence="1">Whole animal</tissue>
    </source>
</reference>
<keyword evidence="2" id="KW-1185">Reference proteome</keyword>
<dbReference type="Proteomes" id="UP000828390">
    <property type="component" value="Unassembled WGS sequence"/>
</dbReference>
<gene>
    <name evidence="1" type="ORF">DPMN_194324</name>
</gene>
<reference evidence="1" key="1">
    <citation type="journal article" date="2019" name="bioRxiv">
        <title>The Genome of the Zebra Mussel, Dreissena polymorpha: A Resource for Invasive Species Research.</title>
        <authorList>
            <person name="McCartney M.A."/>
            <person name="Auch B."/>
            <person name="Kono T."/>
            <person name="Mallez S."/>
            <person name="Zhang Y."/>
            <person name="Obille A."/>
            <person name="Becker A."/>
            <person name="Abrahante J.E."/>
            <person name="Garbe J."/>
            <person name="Badalamenti J.P."/>
            <person name="Herman A."/>
            <person name="Mangelson H."/>
            <person name="Liachko I."/>
            <person name="Sullivan S."/>
            <person name="Sone E.D."/>
            <person name="Koren S."/>
            <person name="Silverstein K.A.T."/>
            <person name="Beckman K.B."/>
            <person name="Gohl D.M."/>
        </authorList>
    </citation>
    <scope>NUCLEOTIDE SEQUENCE</scope>
    <source>
        <strain evidence="1">Duluth1</strain>
        <tissue evidence="1">Whole animal</tissue>
    </source>
</reference>
<accession>A0A9D3Y3Q5</accession>
<comment type="caution">
    <text evidence="1">The sequence shown here is derived from an EMBL/GenBank/DDBJ whole genome shotgun (WGS) entry which is preliminary data.</text>
</comment>